<name>A0ABM3ZBD7_PANGU</name>
<evidence type="ECO:0000313" key="11">
    <source>
        <dbReference type="Proteomes" id="UP001652622"/>
    </source>
</evidence>
<evidence type="ECO:0000259" key="10">
    <source>
        <dbReference type="PROSITE" id="PS51695"/>
    </source>
</evidence>
<keyword evidence="7" id="KW-0865">Zymogen</keyword>
<feature type="region of interest" description="Disordered" evidence="9">
    <location>
        <begin position="1"/>
        <end position="37"/>
    </location>
</feature>
<dbReference type="InterPro" id="IPR030400">
    <property type="entry name" value="Sedolisin_dom"/>
</dbReference>
<keyword evidence="5" id="KW-0720">Serine protease</keyword>
<reference evidence="12" key="1">
    <citation type="submission" date="2025-08" db="UniProtKB">
        <authorList>
            <consortium name="RefSeq"/>
        </authorList>
    </citation>
    <scope>IDENTIFICATION</scope>
    <source>
        <tissue evidence="12">Blood</tissue>
    </source>
</reference>
<protein>
    <submittedName>
        <fullName evidence="12">Tripeptidyl-peptidase 1 isoform X2</fullName>
    </submittedName>
</protein>
<evidence type="ECO:0000256" key="8">
    <source>
        <dbReference type="PROSITE-ProRule" id="PRU01032"/>
    </source>
</evidence>
<keyword evidence="6" id="KW-0106">Calcium</keyword>
<dbReference type="InterPro" id="IPR036852">
    <property type="entry name" value="Peptidase_S8/S53_dom_sf"/>
</dbReference>
<accession>A0ABM3ZBD7</accession>
<evidence type="ECO:0000256" key="5">
    <source>
        <dbReference type="ARBA" id="ARBA00022825"/>
    </source>
</evidence>
<comment type="caution">
    <text evidence="8">Lacks conserved residue(s) required for the propagation of feature annotation.</text>
</comment>
<dbReference type="GeneID" id="117670878"/>
<evidence type="ECO:0000256" key="6">
    <source>
        <dbReference type="ARBA" id="ARBA00022837"/>
    </source>
</evidence>
<sequence length="556" mass="60681">MARSELREEARAAAGRRGRTLDPPPPPSPAPSGRSHLPPPLLLLLLLSPAFLRSSAATARPPEPDQPFRIPDGWTSLGRVAPAEQLSLTFALRQRNVERLSELVRHVSSPDSPDYGHFLSLEEVRTFVSPSLLTLRSVDKWLAAHGVRDCQRVSTLDFLQCSVPASTAERLLPGAQFHRYAKDARRVIRSPLPYLLDQELADHVDFVGGLHRFPAERKVVSRAWAAEKSPPGGDGRSSFHLGVTPAVLRQRYNLTHVDAGNFSHNSQACAQFLEQYFHQADLAEFMQLFGSTFPHHSRVDQVIGPQGSGSAGLEASLDVEYLMSTGANISTWVFSNAGRHESQEPFLQWLLLLSNTSGLPWVHTVSYGDDEDSLSQAYMKRVNTEFMKAAARGMSILFASGDSGAGCRAVSEGKHLFRPSFPASSPYVTTVGGTAFQHPFLVGTEVADYISGGGFSNVFPMPDYQASTPVVGGIIALINDWRLQRRLPALGFLNPALYRLQERGNSTALYDVIHGCHLSCLDAAVQGQGFCAAPAWDPVTGWGTPNFPQLLRGLLG</sequence>
<evidence type="ECO:0000256" key="2">
    <source>
        <dbReference type="ARBA" id="ARBA00022670"/>
    </source>
</evidence>
<dbReference type="InterPro" id="IPR050819">
    <property type="entry name" value="Tripeptidyl-peptidase_I"/>
</dbReference>
<dbReference type="Proteomes" id="UP001652622">
    <property type="component" value="Unplaced"/>
</dbReference>
<dbReference type="InterPro" id="IPR015366">
    <property type="entry name" value="S53_propep"/>
</dbReference>
<evidence type="ECO:0000256" key="1">
    <source>
        <dbReference type="ARBA" id="ARBA00001913"/>
    </source>
</evidence>
<dbReference type="RefSeq" id="XP_060545685.1">
    <property type="nucleotide sequence ID" value="XM_060689702.1"/>
</dbReference>
<gene>
    <name evidence="12" type="primary">TPP1</name>
</gene>
<dbReference type="CDD" id="cd11377">
    <property type="entry name" value="Pro-peptidase_S53"/>
    <property type="match status" value="1"/>
</dbReference>
<evidence type="ECO:0000256" key="9">
    <source>
        <dbReference type="SAM" id="MobiDB-lite"/>
    </source>
</evidence>
<keyword evidence="4" id="KW-0378">Hydrolase</keyword>
<organism evidence="11 12">
    <name type="scientific">Pantherophis guttatus</name>
    <name type="common">Corn snake</name>
    <name type="synonym">Elaphe guttata</name>
    <dbReference type="NCBI Taxonomy" id="94885"/>
    <lineage>
        <taxon>Eukaryota</taxon>
        <taxon>Metazoa</taxon>
        <taxon>Chordata</taxon>
        <taxon>Craniata</taxon>
        <taxon>Vertebrata</taxon>
        <taxon>Euteleostomi</taxon>
        <taxon>Lepidosauria</taxon>
        <taxon>Squamata</taxon>
        <taxon>Bifurcata</taxon>
        <taxon>Unidentata</taxon>
        <taxon>Episquamata</taxon>
        <taxon>Toxicofera</taxon>
        <taxon>Serpentes</taxon>
        <taxon>Colubroidea</taxon>
        <taxon>Colubridae</taxon>
        <taxon>Colubrinae</taxon>
        <taxon>Pantherophis</taxon>
    </lineage>
</organism>
<keyword evidence="3" id="KW-0479">Metal-binding</keyword>
<proteinExistence type="predicted"/>
<dbReference type="PANTHER" id="PTHR14218:SF15">
    <property type="entry name" value="TRIPEPTIDYL-PEPTIDASE 1"/>
    <property type="match status" value="1"/>
</dbReference>
<keyword evidence="2" id="KW-0645">Protease</keyword>
<feature type="domain" description="Peptidase S53" evidence="10">
    <location>
        <begin position="242"/>
        <end position="556"/>
    </location>
</feature>
<feature type="compositionally biased region" description="Basic and acidic residues" evidence="9">
    <location>
        <begin position="1"/>
        <end position="11"/>
    </location>
</feature>
<dbReference type="CDD" id="cd04056">
    <property type="entry name" value="Peptidases_S53"/>
    <property type="match status" value="1"/>
</dbReference>
<keyword evidence="11" id="KW-1185">Reference proteome</keyword>
<comment type="cofactor">
    <cofactor evidence="1">
        <name>Ca(2+)</name>
        <dbReference type="ChEBI" id="CHEBI:29108"/>
    </cofactor>
</comment>
<dbReference type="SMART" id="SM00944">
    <property type="entry name" value="Pro-kuma_activ"/>
    <property type="match status" value="1"/>
</dbReference>
<dbReference type="SUPFAM" id="SSF54897">
    <property type="entry name" value="Protease propeptides/inhibitors"/>
    <property type="match status" value="1"/>
</dbReference>
<evidence type="ECO:0000256" key="4">
    <source>
        <dbReference type="ARBA" id="ARBA00022801"/>
    </source>
</evidence>
<evidence type="ECO:0000256" key="7">
    <source>
        <dbReference type="ARBA" id="ARBA00023145"/>
    </source>
</evidence>
<evidence type="ECO:0000256" key="3">
    <source>
        <dbReference type="ARBA" id="ARBA00022723"/>
    </source>
</evidence>
<dbReference type="Gene3D" id="3.40.50.200">
    <property type="entry name" value="Peptidase S8/S53 domain"/>
    <property type="match status" value="2"/>
</dbReference>
<dbReference type="PANTHER" id="PTHR14218">
    <property type="entry name" value="PROTEASE S8 TRIPEPTIDYL PEPTIDASE I CLN2"/>
    <property type="match status" value="1"/>
</dbReference>
<dbReference type="Pfam" id="PF09286">
    <property type="entry name" value="Pro-kuma_activ"/>
    <property type="match status" value="1"/>
</dbReference>
<dbReference type="SUPFAM" id="SSF52743">
    <property type="entry name" value="Subtilisin-like"/>
    <property type="match status" value="1"/>
</dbReference>
<evidence type="ECO:0000313" key="12">
    <source>
        <dbReference type="RefSeq" id="XP_060545685.1"/>
    </source>
</evidence>
<dbReference type="PROSITE" id="PS51695">
    <property type="entry name" value="SEDOLISIN"/>
    <property type="match status" value="1"/>
</dbReference>